<protein>
    <submittedName>
        <fullName evidence="2">DUF2171 domain-containing protein</fullName>
    </submittedName>
</protein>
<dbReference type="OrthoDB" id="9803697at2"/>
<keyword evidence="1" id="KW-1133">Transmembrane helix</keyword>
<comment type="caution">
    <text evidence="2">The sequence shown here is derived from an EMBL/GenBank/DDBJ whole genome shotgun (WGS) entry which is preliminary data.</text>
</comment>
<reference evidence="2 3" key="1">
    <citation type="submission" date="2019-03" db="EMBL/GenBank/DDBJ databases">
        <title>Genome sequence of Sphingomonas sp. 17J27-24.</title>
        <authorList>
            <person name="Kim M."/>
            <person name="Maeng S."/>
            <person name="Sathiyaraj S."/>
        </authorList>
    </citation>
    <scope>NUCLEOTIDE SEQUENCE [LARGE SCALE GENOMIC DNA]</scope>
    <source>
        <strain evidence="2 3">17J27-24</strain>
    </source>
</reference>
<gene>
    <name evidence="2" type="ORF">E2493_11570</name>
</gene>
<name>A0A4Y8ZTY5_9SPHN</name>
<evidence type="ECO:0000313" key="3">
    <source>
        <dbReference type="Proteomes" id="UP000298213"/>
    </source>
</evidence>
<dbReference type="Pfam" id="PF09939">
    <property type="entry name" value="DUF2171"/>
    <property type="match status" value="1"/>
</dbReference>
<dbReference type="InterPro" id="IPR018684">
    <property type="entry name" value="DUF2171"/>
</dbReference>
<organism evidence="2 3">
    <name type="scientific">Sphingomonas parva</name>
    <dbReference type="NCBI Taxonomy" id="2555898"/>
    <lineage>
        <taxon>Bacteria</taxon>
        <taxon>Pseudomonadati</taxon>
        <taxon>Pseudomonadota</taxon>
        <taxon>Alphaproteobacteria</taxon>
        <taxon>Sphingomonadales</taxon>
        <taxon>Sphingomonadaceae</taxon>
        <taxon>Sphingomonas</taxon>
    </lineage>
</organism>
<keyword evidence="1" id="KW-0472">Membrane</keyword>
<accession>A0A4Y8ZTY5</accession>
<dbReference type="Proteomes" id="UP000298213">
    <property type="component" value="Unassembled WGS sequence"/>
</dbReference>
<feature type="transmembrane region" description="Helical" evidence="1">
    <location>
        <begin position="94"/>
        <end position="113"/>
    </location>
</feature>
<evidence type="ECO:0000313" key="2">
    <source>
        <dbReference type="EMBL" id="TFI58209.1"/>
    </source>
</evidence>
<keyword evidence="3" id="KW-1185">Reference proteome</keyword>
<keyword evidence="1" id="KW-0812">Transmembrane</keyword>
<dbReference type="EMBL" id="SPDV01000019">
    <property type="protein sequence ID" value="TFI58209.1"/>
    <property type="molecule type" value="Genomic_DNA"/>
</dbReference>
<proteinExistence type="predicted"/>
<dbReference type="AlphaFoldDB" id="A0A4Y8ZTY5"/>
<sequence length="121" mass="12683">MADLSQVREHMEIVGADGVHIGTVDAVEGNRIKMIRADSGSHSDHHHYLSGGLVATVDDGQVRLSANGANAAWLEEEEGGQGLGESRLFNWRNLGLGAAAAGVAAAAAGALYYSRRGRDDE</sequence>
<evidence type="ECO:0000256" key="1">
    <source>
        <dbReference type="SAM" id="Phobius"/>
    </source>
</evidence>